<keyword evidence="2" id="KW-1185">Reference proteome</keyword>
<dbReference type="InterPro" id="IPR043721">
    <property type="entry name" value="DUF5662"/>
</dbReference>
<dbReference type="Proteomes" id="UP001208131">
    <property type="component" value="Unassembled WGS sequence"/>
</dbReference>
<comment type="caution">
    <text evidence="1">The sequence shown here is derived from an EMBL/GenBank/DDBJ whole genome shotgun (WGS) entry which is preliminary data.</text>
</comment>
<evidence type="ECO:0000313" key="2">
    <source>
        <dbReference type="Proteomes" id="UP001208131"/>
    </source>
</evidence>
<protein>
    <submittedName>
        <fullName evidence="1">DUF5662 family protein</fullName>
    </submittedName>
</protein>
<dbReference type="AlphaFoldDB" id="A0AAE3LH71"/>
<name>A0AAE3LH71_9FIRM</name>
<accession>A0AAE3LH71</accession>
<gene>
    <name evidence="1" type="ORF">OCV57_03920</name>
</gene>
<dbReference type="RefSeq" id="WP_117857482.1">
    <property type="nucleotide sequence ID" value="NZ_JAOQJZ010000003.1"/>
</dbReference>
<evidence type="ECO:0000313" key="1">
    <source>
        <dbReference type="EMBL" id="MCU6705075.1"/>
    </source>
</evidence>
<dbReference type="EMBL" id="JAOQJZ010000003">
    <property type="protein sequence ID" value="MCU6705075.1"/>
    <property type="molecule type" value="Genomic_DNA"/>
</dbReference>
<organism evidence="1 2">
    <name type="scientific">Hominimerdicola aceti</name>
    <dbReference type="NCBI Taxonomy" id="2981726"/>
    <lineage>
        <taxon>Bacteria</taxon>
        <taxon>Bacillati</taxon>
        <taxon>Bacillota</taxon>
        <taxon>Clostridia</taxon>
        <taxon>Eubacteriales</taxon>
        <taxon>Oscillospiraceae</taxon>
        <taxon>Hominimerdicola</taxon>
    </lineage>
</organism>
<dbReference type="Pfam" id="PF18907">
    <property type="entry name" value="DUF5662"/>
    <property type="match status" value="1"/>
</dbReference>
<reference evidence="1 2" key="1">
    <citation type="journal article" date="2021" name="ISME Commun">
        <title>Automated analysis of genomic sequences facilitates high-throughput and comprehensive description of bacteria.</title>
        <authorList>
            <person name="Hitch T.C.A."/>
        </authorList>
    </citation>
    <scope>NUCLEOTIDE SEQUENCE [LARGE SCALE GENOMIC DNA]</scope>
    <source>
        <strain evidence="1 2">Sanger_31</strain>
    </source>
</reference>
<sequence length="178" mass="21444">MSVLIKAWEHFKTITRHRHGVIKNCYKAGILWQGLRHDLSKYSPEEFLKGCKYYQGTRSPHEAEREEYGFSYGWMHHKGRNKHHFEYWTDYDLRTKLMTPVKMPLKYVKEMFCDRVAASKIYMKDKYDDGAPLAYFLRAKKTRAIHPETSDLLENLLTMLRDKGEDYTFAYIRRLKKY</sequence>
<proteinExistence type="predicted"/>